<keyword evidence="2" id="KW-1185">Reference proteome</keyword>
<name>A0ACC2VEZ5_9TREE</name>
<comment type="caution">
    <text evidence="1">The sequence shown here is derived from an EMBL/GenBank/DDBJ whole genome shotgun (WGS) entry which is preliminary data.</text>
</comment>
<evidence type="ECO:0000313" key="2">
    <source>
        <dbReference type="Proteomes" id="UP001230649"/>
    </source>
</evidence>
<accession>A0ACC2VEZ5</accession>
<sequence length="353" mass="39285">MSTATTTITAQPVVGTLKLRTEAEASPDYLKELYTKGYVVVPNVIPQERAAGYVSDANEWLKGFNKGFDINDKSTWNVDNLPPHFRGGLYNALGVGHEDLLWRIRLEPGLIDVFSKIWGTDELLVSFDGANFSVPLPPSQIQNAGAPWPHVDQSPLKRNMECIQGIANLAPNGENDGGLMILDGSFPLYNEFIDAHDDDQPEGGWPKIDSYHHTPKQLQWFYDRGCTWKKICAPAGSLILWESRTIHYGAAPKEGANPRYATCESSAILERLSKPDAVQPPILDVCYKPAAHCPPAHIEERKAAIREYTNMSHNPCDARAVPKRFADVREKPSKPFDFESNERARKLAGLASY</sequence>
<dbReference type="Proteomes" id="UP001230649">
    <property type="component" value="Unassembled WGS sequence"/>
</dbReference>
<evidence type="ECO:0000313" key="1">
    <source>
        <dbReference type="EMBL" id="KAJ9097512.1"/>
    </source>
</evidence>
<protein>
    <submittedName>
        <fullName evidence="1">Uncharacterized protein</fullName>
    </submittedName>
</protein>
<organism evidence="1 2">
    <name type="scientific">Naganishia adeliensis</name>
    <dbReference type="NCBI Taxonomy" id="92952"/>
    <lineage>
        <taxon>Eukaryota</taxon>
        <taxon>Fungi</taxon>
        <taxon>Dikarya</taxon>
        <taxon>Basidiomycota</taxon>
        <taxon>Agaricomycotina</taxon>
        <taxon>Tremellomycetes</taxon>
        <taxon>Filobasidiales</taxon>
        <taxon>Filobasidiaceae</taxon>
        <taxon>Naganishia</taxon>
    </lineage>
</organism>
<dbReference type="EMBL" id="JASBWS010000102">
    <property type="protein sequence ID" value="KAJ9097512.1"/>
    <property type="molecule type" value="Genomic_DNA"/>
</dbReference>
<gene>
    <name evidence="1" type="ORF">QFC20_006169</name>
</gene>
<reference evidence="1" key="1">
    <citation type="submission" date="2023-04" db="EMBL/GenBank/DDBJ databases">
        <title>Draft Genome sequencing of Naganishia species isolated from polar environments using Oxford Nanopore Technology.</title>
        <authorList>
            <person name="Leo P."/>
            <person name="Venkateswaran K."/>
        </authorList>
    </citation>
    <scope>NUCLEOTIDE SEQUENCE</scope>
    <source>
        <strain evidence="1">MNA-CCFEE 5262</strain>
    </source>
</reference>
<proteinExistence type="predicted"/>